<sequence>MIRWRTVRFLTRISACALLIVHTALAAQPAEGLRDSDTAVIGITVGHEPFSFFEGRTASGYAVDLVNDIVSNSLISVDFRGGSRRELVNALLSGSIDAIDEISATDNLAGELFFTDPYHIRQTYMMEDGSDPVGAIESLQQLEGLIVGVEEGRSYIPFLKDQGIQVVVYPSVPRMVEALAFGWVDVIFGPRLSMSFHANEAGFHFLNVNGRAPLGERGREELRIGVRRDKPELFRKLQEGLKAIPDARKDQLQRRWADYGGSVYGRSPGLRLSDTDRIFLARLGPVRVGFRTDGAPFSFKDGGALRGLSVDILNRLAELTDLRIIPVTGQMSDLKEMFQNSEIELLVDASTSDDSLSAIKFTEPYHHIPQVVFSRLGRSGFSNLASLREHRVGMQSDASYLNRAVAILGGQAALYDTQEAMFQALSDREIDFALADLHGGNYWVNELGITGVTIVGEVEIAGETSDDLRFGVPERYAKLADILDQALAAISPIERRMIENHWFGPVSLTNVRVGSGLEFSAREREWLEDNQWQITYCIAPDALPLEGVNDDNVPTGVAAELLLLFGRKSDVKFKFIPTESWAASLEAVREGQCDILPMAMKTPSRTSFLSFTEPYLQVPNVVVGPSDARYIDSLGDFRGKRLGLVKSYALLELFQYRYPRVNFVEVENEQQGLEMMQEQELDGYIMSLARLGHVLHQEGIMGAKVLGSISEQWFFSVAVSKGHWVELGIMEKLVASLTEEERTRLEDYWRNIRIEQSVDYSLLLQVFGVALLIGLALTYWNRKLGRVNAKLAEANGKLERMSATDPLTQVGNRNYFDEELVKSFEWCKRDRQGFAVAMIDADFFKSINDTYGHDAGDKCLIAIASLMKENFRREVDGLARFGGEEFVIFTACRNCDEVLARLEQLRKAIEKHTVVTEDAEIRFTVSMGVAFGKPSQDESPEEYVKRADEALYEAKQNGRNRLEWHQLN</sequence>
<dbReference type="Pfam" id="PF00990">
    <property type="entry name" value="GGDEF"/>
    <property type="match status" value="1"/>
</dbReference>
<dbReference type="CDD" id="cd13708">
    <property type="entry name" value="PBP2_BvgS_like_1"/>
    <property type="match status" value="1"/>
</dbReference>
<reference evidence="6 7" key="1">
    <citation type="submission" date="2021-03" db="EMBL/GenBank/DDBJ databases">
        <title>Genome sequencing of Marinobacter sp. LPB0319.</title>
        <authorList>
            <person name="Kim J."/>
        </authorList>
    </citation>
    <scope>NUCLEOTIDE SEQUENCE [LARGE SCALE GENOMIC DNA]</scope>
    <source>
        <strain evidence="6 7">LPB0319</strain>
    </source>
</reference>
<organism evidence="6 7">
    <name type="scientific">Marinobacter salinisoli</name>
    <dbReference type="NCBI Taxonomy" id="2769486"/>
    <lineage>
        <taxon>Bacteria</taxon>
        <taxon>Pseudomonadati</taxon>
        <taxon>Pseudomonadota</taxon>
        <taxon>Gammaproteobacteria</taxon>
        <taxon>Pseudomonadales</taxon>
        <taxon>Marinobacteraceae</taxon>
        <taxon>Marinobacter</taxon>
    </lineage>
</organism>
<dbReference type="RefSeq" id="WP_206642594.1">
    <property type="nucleotide sequence ID" value="NZ_CP071247.1"/>
</dbReference>
<dbReference type="Gene3D" id="3.40.190.10">
    <property type="entry name" value="Periplasmic binding protein-like II"/>
    <property type="match status" value="6"/>
</dbReference>
<dbReference type="Pfam" id="PF00497">
    <property type="entry name" value="SBP_bac_3"/>
    <property type="match status" value="3"/>
</dbReference>
<evidence type="ECO:0000256" key="2">
    <source>
        <dbReference type="ARBA" id="ARBA00034247"/>
    </source>
</evidence>
<dbReference type="SUPFAM" id="SSF53850">
    <property type="entry name" value="Periplasmic binding protein-like II"/>
    <property type="match status" value="3"/>
</dbReference>
<dbReference type="PROSITE" id="PS50887">
    <property type="entry name" value="GGDEF"/>
    <property type="match status" value="1"/>
</dbReference>
<evidence type="ECO:0000256" key="1">
    <source>
        <dbReference type="ARBA" id="ARBA00012528"/>
    </source>
</evidence>
<evidence type="ECO:0000313" key="7">
    <source>
        <dbReference type="Proteomes" id="UP000663555"/>
    </source>
</evidence>
<evidence type="ECO:0000256" key="4">
    <source>
        <dbReference type="SAM" id="SignalP"/>
    </source>
</evidence>
<dbReference type="NCBIfam" id="TIGR00254">
    <property type="entry name" value="GGDEF"/>
    <property type="match status" value="1"/>
</dbReference>
<protein>
    <recommendedName>
        <fullName evidence="1">diguanylate cyclase</fullName>
        <ecNumber evidence="1">2.7.7.65</ecNumber>
    </recommendedName>
</protein>
<keyword evidence="3" id="KW-0812">Transmembrane</keyword>
<dbReference type="SMART" id="SM00267">
    <property type="entry name" value="GGDEF"/>
    <property type="match status" value="1"/>
</dbReference>
<keyword evidence="4" id="KW-0732">Signal</keyword>
<dbReference type="SMART" id="SM00062">
    <property type="entry name" value="PBPb"/>
    <property type="match status" value="3"/>
</dbReference>
<dbReference type="SUPFAM" id="SSF55073">
    <property type="entry name" value="Nucleotide cyclase"/>
    <property type="match status" value="1"/>
</dbReference>
<dbReference type="Proteomes" id="UP000663555">
    <property type="component" value="Chromosome"/>
</dbReference>
<comment type="catalytic activity">
    <reaction evidence="2">
        <text>2 GTP = 3',3'-c-di-GMP + 2 diphosphate</text>
        <dbReference type="Rhea" id="RHEA:24898"/>
        <dbReference type="ChEBI" id="CHEBI:33019"/>
        <dbReference type="ChEBI" id="CHEBI:37565"/>
        <dbReference type="ChEBI" id="CHEBI:58805"/>
        <dbReference type="EC" id="2.7.7.65"/>
    </reaction>
</comment>
<dbReference type="Gene3D" id="3.30.70.270">
    <property type="match status" value="1"/>
</dbReference>
<dbReference type="PANTHER" id="PTHR45138:SF9">
    <property type="entry name" value="DIGUANYLATE CYCLASE DGCM-RELATED"/>
    <property type="match status" value="1"/>
</dbReference>
<accession>A0ABX7MMJ2</accession>
<dbReference type="EC" id="2.7.7.65" evidence="1"/>
<feature type="chain" id="PRO_5045894684" description="diguanylate cyclase" evidence="4">
    <location>
        <begin position="27"/>
        <end position="968"/>
    </location>
</feature>
<feature type="signal peptide" evidence="4">
    <location>
        <begin position="1"/>
        <end position="26"/>
    </location>
</feature>
<dbReference type="InterPro" id="IPR043128">
    <property type="entry name" value="Rev_trsase/Diguanyl_cyclase"/>
</dbReference>
<dbReference type="CDD" id="cd01949">
    <property type="entry name" value="GGDEF"/>
    <property type="match status" value="1"/>
</dbReference>
<dbReference type="InterPro" id="IPR000160">
    <property type="entry name" value="GGDEF_dom"/>
</dbReference>
<name>A0ABX7MMJ2_9GAMM</name>
<keyword evidence="3" id="KW-0472">Membrane</keyword>
<evidence type="ECO:0000256" key="3">
    <source>
        <dbReference type="SAM" id="Phobius"/>
    </source>
</evidence>
<dbReference type="CDD" id="cd01007">
    <property type="entry name" value="PBP2_BvgS_HisK_like"/>
    <property type="match status" value="2"/>
</dbReference>
<evidence type="ECO:0000313" key="6">
    <source>
        <dbReference type="EMBL" id="QSP93369.1"/>
    </source>
</evidence>
<dbReference type="InterPro" id="IPR050469">
    <property type="entry name" value="Diguanylate_Cyclase"/>
</dbReference>
<dbReference type="InterPro" id="IPR001638">
    <property type="entry name" value="Solute-binding_3/MltF_N"/>
</dbReference>
<gene>
    <name evidence="6" type="ORF">LPB19_08975</name>
</gene>
<dbReference type="PANTHER" id="PTHR45138">
    <property type="entry name" value="REGULATORY COMPONENTS OF SENSORY TRANSDUCTION SYSTEM"/>
    <property type="match status" value="1"/>
</dbReference>
<keyword evidence="7" id="KW-1185">Reference proteome</keyword>
<dbReference type="InterPro" id="IPR029787">
    <property type="entry name" value="Nucleotide_cyclase"/>
</dbReference>
<keyword evidence="3" id="KW-1133">Transmembrane helix</keyword>
<dbReference type="EMBL" id="CP071247">
    <property type="protein sequence ID" value="QSP93369.1"/>
    <property type="molecule type" value="Genomic_DNA"/>
</dbReference>
<feature type="transmembrane region" description="Helical" evidence="3">
    <location>
        <begin position="760"/>
        <end position="780"/>
    </location>
</feature>
<proteinExistence type="predicted"/>
<feature type="domain" description="GGDEF" evidence="5">
    <location>
        <begin position="832"/>
        <end position="967"/>
    </location>
</feature>
<evidence type="ECO:0000259" key="5">
    <source>
        <dbReference type="PROSITE" id="PS50887"/>
    </source>
</evidence>